<evidence type="ECO:0000313" key="1">
    <source>
        <dbReference type="EMBL" id="KAJ0172405.1"/>
    </source>
</evidence>
<dbReference type="EMBL" id="CM034408">
    <property type="protein sequence ID" value="KAJ0172405.1"/>
    <property type="molecule type" value="Genomic_DNA"/>
</dbReference>
<proteinExistence type="predicted"/>
<reference evidence="1 2" key="1">
    <citation type="journal article" date="2021" name="Front. Genet.">
        <title>Chromosome-Level Genome Assembly Reveals Significant Gene Expansion in the Toll and IMD Signaling Pathways of Dendrolimus kikuchii.</title>
        <authorList>
            <person name="Zhou J."/>
            <person name="Wu P."/>
            <person name="Xiong Z."/>
            <person name="Liu N."/>
            <person name="Zhao N."/>
            <person name="Ji M."/>
            <person name="Qiu Y."/>
            <person name="Yang B."/>
        </authorList>
    </citation>
    <scope>NUCLEOTIDE SEQUENCE [LARGE SCALE GENOMIC DNA]</scope>
    <source>
        <strain evidence="1">Ann1</strain>
    </source>
</reference>
<name>A0ACC1CLM4_9NEOP</name>
<dbReference type="Proteomes" id="UP000824533">
    <property type="component" value="Linkage Group LG22"/>
</dbReference>
<keyword evidence="2" id="KW-1185">Reference proteome</keyword>
<comment type="caution">
    <text evidence="1">The sequence shown here is derived from an EMBL/GenBank/DDBJ whole genome shotgun (WGS) entry which is preliminary data.</text>
</comment>
<organism evidence="1 2">
    <name type="scientific">Dendrolimus kikuchii</name>
    <dbReference type="NCBI Taxonomy" id="765133"/>
    <lineage>
        <taxon>Eukaryota</taxon>
        <taxon>Metazoa</taxon>
        <taxon>Ecdysozoa</taxon>
        <taxon>Arthropoda</taxon>
        <taxon>Hexapoda</taxon>
        <taxon>Insecta</taxon>
        <taxon>Pterygota</taxon>
        <taxon>Neoptera</taxon>
        <taxon>Endopterygota</taxon>
        <taxon>Lepidoptera</taxon>
        <taxon>Glossata</taxon>
        <taxon>Ditrysia</taxon>
        <taxon>Bombycoidea</taxon>
        <taxon>Lasiocampidae</taxon>
        <taxon>Dendrolimus</taxon>
    </lineage>
</organism>
<sequence length="592" mass="64387">MLEIRPGDIATPTDLGSRTLTQTIKKTNQAFCENIESPIVLKMKTITTVLLCMGSLSLITAAPVARENSQSYEYDYENAPQQAQQAEDPQQSASHYDAYIQDVKSAASGDGKKGFSRGSGLRTIAVGSANQAKTALGNQAAAAYQAAYVAKNTLAQSAAQASATAQAALAGKQVILSGLEQQVRDAKVALQGEEMQLQQAKRAAQAAAQAAQQAMHQVNVIQAALNAAQATSENANEAASQAAGELGAQTAMVGAARQRLHTLQEQLHGVRIDFEATQAAARKAQAAAQQAQANAAEAAAKAAAAGLAANKHDVSHEEPPQPARPHPKVLNAKLTLNSQQDAGKPIDKQPEEPPRTLEFDLSPHSRQNYFAPENSAKIQSKPESINSDYIHTSSHPKESENILEINEEVSSIPATPDSNTKHPSDNSKEEIELETSDDVHLKPDTSIESTSQTDPSRQKESQSEQEHLEKTEFILNDHNSERQPSQNQLESERSSENQHNSRELENEYEPDNSGENEKDTRQSSQNKSNSENSDEIETVSEQNPKSPTHENFIKPEDADFLDELSPENYVDLKSYFNGDKKTDKNKEFYETW</sequence>
<protein>
    <submittedName>
        <fullName evidence="1">Uncharacterized protein</fullName>
    </submittedName>
</protein>
<gene>
    <name evidence="1" type="ORF">K1T71_012378</name>
</gene>
<evidence type="ECO:0000313" key="2">
    <source>
        <dbReference type="Proteomes" id="UP000824533"/>
    </source>
</evidence>
<accession>A0ACC1CLM4</accession>